<dbReference type="AlphaFoldDB" id="E0VRN3"/>
<dbReference type="InterPro" id="IPR000048">
    <property type="entry name" value="IQ_motif_EF-hand-BS"/>
</dbReference>
<name>E0VRN3_PEDHC</name>
<accession>E0VRN3</accession>
<dbReference type="Gene3D" id="1.20.5.190">
    <property type="match status" value="1"/>
</dbReference>
<dbReference type="PANTHER" id="PTHR10699:SF11">
    <property type="entry name" value="IGLOO, ISOFORM A"/>
    <property type="match status" value="1"/>
</dbReference>
<feature type="compositionally biased region" description="Polar residues" evidence="1">
    <location>
        <begin position="576"/>
        <end position="585"/>
    </location>
</feature>
<evidence type="ECO:0000313" key="3">
    <source>
        <dbReference type="EnsemblMetazoa" id="PHUM400350-PA"/>
    </source>
</evidence>
<dbReference type="Proteomes" id="UP000009046">
    <property type="component" value="Unassembled WGS sequence"/>
</dbReference>
<evidence type="ECO:0000313" key="4">
    <source>
        <dbReference type="Proteomes" id="UP000009046"/>
    </source>
</evidence>
<feature type="compositionally biased region" description="Basic and acidic residues" evidence="1">
    <location>
        <begin position="539"/>
        <end position="566"/>
    </location>
</feature>
<dbReference type="PANTHER" id="PTHR10699">
    <property type="entry name" value="NEUROMODULIN"/>
    <property type="match status" value="1"/>
</dbReference>
<dbReference type="GO" id="GO:0005516">
    <property type="term" value="F:calmodulin binding"/>
    <property type="evidence" value="ECO:0007669"/>
    <property type="project" value="TreeGrafter"/>
</dbReference>
<dbReference type="STRING" id="121224.E0VRN3"/>
<dbReference type="VEuPathDB" id="VectorBase:PHUM400350"/>
<dbReference type="Pfam" id="PF00612">
    <property type="entry name" value="IQ"/>
    <property type="match status" value="1"/>
</dbReference>
<dbReference type="EMBL" id="AAZO01004698">
    <property type="status" value="NOT_ANNOTATED_CDS"/>
    <property type="molecule type" value="Genomic_DNA"/>
</dbReference>
<dbReference type="GeneID" id="8237954"/>
<reference evidence="2" key="1">
    <citation type="submission" date="2007-04" db="EMBL/GenBank/DDBJ databases">
        <title>Annotation of Pediculus humanus corporis strain USDA.</title>
        <authorList>
            <person name="Kirkness E."/>
            <person name="Hannick L."/>
            <person name="Hass B."/>
            <person name="Bruggner R."/>
            <person name="Lawson D."/>
            <person name="Bidwell S."/>
            <person name="Joardar V."/>
            <person name="Caler E."/>
            <person name="Walenz B."/>
            <person name="Inman J."/>
            <person name="Schobel S."/>
            <person name="Galinsky K."/>
            <person name="Amedeo P."/>
            <person name="Strausberg R."/>
        </authorList>
    </citation>
    <scope>NUCLEOTIDE SEQUENCE</scope>
    <source>
        <strain evidence="2">USDA</strain>
    </source>
</reference>
<dbReference type="HOGENOM" id="CLU_466400_0_0_1"/>
<reference evidence="2" key="2">
    <citation type="submission" date="2007-04" db="EMBL/GenBank/DDBJ databases">
        <title>The genome of the human body louse.</title>
        <authorList>
            <consortium name="The Human Body Louse Genome Consortium"/>
            <person name="Kirkness E."/>
            <person name="Walenz B."/>
            <person name="Hass B."/>
            <person name="Bruggner R."/>
            <person name="Strausberg R."/>
        </authorList>
    </citation>
    <scope>NUCLEOTIDE SEQUENCE</scope>
    <source>
        <strain evidence="2">USDA</strain>
    </source>
</reference>
<dbReference type="Gene3D" id="1.20.890.10">
    <property type="entry name" value="cAMP-dependent protein kinase regulatory subunit, dimerization-anchoring domain"/>
    <property type="match status" value="1"/>
</dbReference>
<organism>
    <name type="scientific">Pediculus humanus subsp. corporis</name>
    <name type="common">Body louse</name>
    <dbReference type="NCBI Taxonomy" id="121224"/>
    <lineage>
        <taxon>Eukaryota</taxon>
        <taxon>Metazoa</taxon>
        <taxon>Ecdysozoa</taxon>
        <taxon>Arthropoda</taxon>
        <taxon>Hexapoda</taxon>
        <taxon>Insecta</taxon>
        <taxon>Pterygota</taxon>
        <taxon>Neoptera</taxon>
        <taxon>Paraneoptera</taxon>
        <taxon>Psocodea</taxon>
        <taxon>Troctomorpha</taxon>
        <taxon>Phthiraptera</taxon>
        <taxon>Anoplura</taxon>
        <taxon>Pediculidae</taxon>
        <taxon>Pediculus</taxon>
    </lineage>
</organism>
<reference evidence="3" key="3">
    <citation type="submission" date="2020-05" db="UniProtKB">
        <authorList>
            <consortium name="EnsemblMetazoa"/>
        </authorList>
    </citation>
    <scope>IDENTIFICATION</scope>
    <source>
        <strain evidence="3">USDA</strain>
    </source>
</reference>
<gene>
    <name evidence="3" type="primary">8237954</name>
    <name evidence="2" type="ORF">Phum_PHUM400350</name>
</gene>
<dbReference type="InParanoid" id="E0VRN3"/>
<sequence length="585" mass="68383">MDYSLQVHGAKYIFPIPDGLKELSSDIIREVLRHQPEHINGFIADYLETMLEVREKTRGDLYRIKDVTREQVNEYATIIQAAWRGYVVRKKLAEYLRKKQKFEEEREKRKSLKIEELLEKLGITYEEATRAAGIIQDAYKVSRIKWESGEYILGERIPFGQRIREEDKVQGRFKKWDDADFGDFFDMDKEGEIKYVWPRVGQLIKMPRDELPDDVEIVEFFGMRDLQGNEQYSYLIKSQSKMEKRGTPIGFLIPIPRSLLLESSTEVVFKNPENIIRMGTYTYVFKDKVDREEIKKFDELLKAQKTAANDPNEIIGELDYDPHWVLPRILVRIKPENLLETDYEVLFRTLPSKVVCEEEVYVFRAESLEQTLKIVRFILRDEELSVENALLKASNLSPYKIKETGRIFPIELNYKVPVDFVQKIEIIPDKYTSGEDTSDLAMFEYVFVPWQQLKSKKYPKGEPLMKIFITRFQGYHSDYLGSSALENQVFVMGPKLAAPNGRPLTFESLFWNEFGEEAWFKLLHDVACSKFDTEEEVEKTEGEVEKIHGPTDKFTDEDGSKRKGDEEKDDDLQADTVETGSQDNV</sequence>
<dbReference type="KEGG" id="phu:Phum_PHUM400350"/>
<dbReference type="EMBL" id="DS235478">
    <property type="protein sequence ID" value="EEB16039.1"/>
    <property type="molecule type" value="Genomic_DNA"/>
</dbReference>
<evidence type="ECO:0000313" key="2">
    <source>
        <dbReference type="EMBL" id="EEB16039.1"/>
    </source>
</evidence>
<dbReference type="RefSeq" id="XP_002428777.1">
    <property type="nucleotide sequence ID" value="XM_002428732.1"/>
</dbReference>
<feature type="region of interest" description="Disordered" evidence="1">
    <location>
        <begin position="537"/>
        <end position="585"/>
    </location>
</feature>
<protein>
    <recommendedName>
        <fullName evidence="5">RIIa domain-containing protein</fullName>
    </recommendedName>
</protein>
<dbReference type="CTD" id="8237954"/>
<dbReference type="CDD" id="cd23767">
    <property type="entry name" value="IQCD"/>
    <property type="match status" value="1"/>
</dbReference>
<proteinExistence type="predicted"/>
<dbReference type="CDD" id="cd12100">
    <property type="entry name" value="DD_CABYR_SP17"/>
    <property type="match status" value="1"/>
</dbReference>
<dbReference type="SUPFAM" id="SSF47391">
    <property type="entry name" value="Dimerization-anchoring domain of cAMP-dependent PK regulatory subunit"/>
    <property type="match status" value="1"/>
</dbReference>
<dbReference type="PROSITE" id="PS50096">
    <property type="entry name" value="IQ"/>
    <property type="match status" value="1"/>
</dbReference>
<dbReference type="OrthoDB" id="26525at2759"/>
<dbReference type="SMART" id="SM00015">
    <property type="entry name" value="IQ"/>
    <property type="match status" value="1"/>
</dbReference>
<dbReference type="EnsemblMetazoa" id="PHUM400350-RA">
    <property type="protein sequence ID" value="PHUM400350-PA"/>
    <property type="gene ID" value="PHUM400350"/>
</dbReference>
<dbReference type="eggNOG" id="ENOG502S507">
    <property type="taxonomic scope" value="Eukaryota"/>
</dbReference>
<evidence type="ECO:0008006" key="5">
    <source>
        <dbReference type="Google" id="ProtNLM"/>
    </source>
</evidence>
<evidence type="ECO:0000256" key="1">
    <source>
        <dbReference type="SAM" id="MobiDB-lite"/>
    </source>
</evidence>
<keyword evidence="4" id="KW-1185">Reference proteome</keyword>
<dbReference type="InterPro" id="IPR047579">
    <property type="entry name" value="DD_CABYR_SP17"/>
</dbReference>